<gene>
    <name evidence="1" type="ORF">OWO01_12310</name>
</gene>
<dbReference type="EMBL" id="JAPRAT010000025">
    <property type="protein sequence ID" value="MCZ0703996.1"/>
    <property type="molecule type" value="Genomic_DNA"/>
</dbReference>
<name>A0A9J6RF44_9BACI</name>
<dbReference type="AlphaFoldDB" id="A0A9J6RF44"/>
<proteinExistence type="predicted"/>
<keyword evidence="2" id="KW-1185">Reference proteome</keyword>
<protein>
    <submittedName>
        <fullName evidence="1">YceD family protein</fullName>
    </submittedName>
</protein>
<dbReference type="Pfam" id="PF02620">
    <property type="entry name" value="YceD"/>
    <property type="match status" value="1"/>
</dbReference>
<organism evidence="1 2">
    <name type="scientific">Natronobacillus azotifigens</name>
    <dbReference type="NCBI Taxonomy" id="472978"/>
    <lineage>
        <taxon>Bacteria</taxon>
        <taxon>Bacillati</taxon>
        <taxon>Bacillota</taxon>
        <taxon>Bacilli</taxon>
        <taxon>Bacillales</taxon>
        <taxon>Bacillaceae</taxon>
        <taxon>Natronobacillus</taxon>
    </lineage>
</organism>
<evidence type="ECO:0000313" key="1">
    <source>
        <dbReference type="EMBL" id="MCZ0703996.1"/>
    </source>
</evidence>
<dbReference type="InterPro" id="IPR003772">
    <property type="entry name" value="YceD"/>
</dbReference>
<sequence>MKISIQKINQSEGYAFDEQVDLSELESLKNDIRKIGLVSVKGTATAQGQTITCQMTIKGTMILPCARTLVDVPYPFEVNVVELFSTNPYYTEEDESEIHPVDGEVLDLEPFIKENVLLEIPFRVFADPEQMEANALTEGEGWEIVSEEKQEGKIDPRLEKLQALLNDDEKNENQ</sequence>
<reference evidence="1" key="1">
    <citation type="submission" date="2022-11" db="EMBL/GenBank/DDBJ databases">
        <title>WGS of Natronobacillus azotifigens 24KS-1, an anaerobic diazotrophic haloalkaliphile from soda-rich habitats.</title>
        <authorList>
            <person name="Sorokin D.Y."/>
            <person name="Merkel A.Y."/>
        </authorList>
    </citation>
    <scope>NUCLEOTIDE SEQUENCE</scope>
    <source>
        <strain evidence="1">24KS-1</strain>
    </source>
</reference>
<comment type="caution">
    <text evidence="1">The sequence shown here is derived from an EMBL/GenBank/DDBJ whole genome shotgun (WGS) entry which is preliminary data.</text>
</comment>
<evidence type="ECO:0000313" key="2">
    <source>
        <dbReference type="Proteomes" id="UP001084197"/>
    </source>
</evidence>
<dbReference type="RefSeq" id="WP_268780760.1">
    <property type="nucleotide sequence ID" value="NZ_JAPRAT010000025.1"/>
</dbReference>
<accession>A0A9J6RF44</accession>
<dbReference type="Proteomes" id="UP001084197">
    <property type="component" value="Unassembled WGS sequence"/>
</dbReference>